<evidence type="ECO:0000256" key="2">
    <source>
        <dbReference type="ARBA" id="ARBA00022475"/>
    </source>
</evidence>
<name>A0A255ZA20_9FLAO</name>
<feature type="domain" description="Pycsar effector protein" evidence="9">
    <location>
        <begin position="15"/>
        <end position="55"/>
    </location>
</feature>
<dbReference type="AlphaFoldDB" id="A0A255ZA20"/>
<keyword evidence="5 8" id="KW-1133">Transmembrane helix</keyword>
<evidence type="ECO:0000259" key="9">
    <source>
        <dbReference type="Pfam" id="PF18967"/>
    </source>
</evidence>
<evidence type="ECO:0000256" key="4">
    <source>
        <dbReference type="ARBA" id="ARBA00022741"/>
    </source>
</evidence>
<accession>A0A255ZA20</accession>
<evidence type="ECO:0000313" key="11">
    <source>
        <dbReference type="Proteomes" id="UP000216605"/>
    </source>
</evidence>
<dbReference type="InterPro" id="IPR043760">
    <property type="entry name" value="PycTM_dom"/>
</dbReference>
<keyword evidence="3 8" id="KW-0812">Transmembrane</keyword>
<reference evidence="10 11" key="1">
    <citation type="submission" date="2017-07" db="EMBL/GenBank/DDBJ databases">
        <title>Flavobacterium cyanobacteriorum sp. nov., isolated from cyanobacterial aggregates in a eutrophic lake.</title>
        <authorList>
            <person name="Cai H."/>
        </authorList>
    </citation>
    <scope>NUCLEOTIDE SEQUENCE [LARGE SCALE GENOMIC DNA]</scope>
    <source>
        <strain evidence="10 11">TH021</strain>
    </source>
</reference>
<dbReference type="GO" id="GO:0051607">
    <property type="term" value="P:defense response to virus"/>
    <property type="evidence" value="ECO:0007669"/>
    <property type="project" value="UniProtKB-KW"/>
</dbReference>
<evidence type="ECO:0000313" key="10">
    <source>
        <dbReference type="EMBL" id="OYQ38261.1"/>
    </source>
</evidence>
<dbReference type="Proteomes" id="UP000216605">
    <property type="component" value="Unassembled WGS sequence"/>
</dbReference>
<feature type="transmembrane region" description="Helical" evidence="8">
    <location>
        <begin position="37"/>
        <end position="60"/>
    </location>
</feature>
<dbReference type="Pfam" id="PF18967">
    <property type="entry name" value="PycTM"/>
    <property type="match status" value="1"/>
</dbReference>
<proteinExistence type="predicted"/>
<sequence length="65" mass="7443">LLIFNQLCFLSCTKNSLIKDLYFLGLVLNRKYMLLRITYTVFMIGIVVSVASFIIALKMINVPVL</sequence>
<comment type="subcellular location">
    <subcellularLocation>
        <location evidence="1">Cell membrane</location>
    </subcellularLocation>
</comment>
<protein>
    <recommendedName>
        <fullName evidence="9">Pycsar effector protein domain-containing protein</fullName>
    </recommendedName>
</protein>
<dbReference type="GO" id="GO:0000166">
    <property type="term" value="F:nucleotide binding"/>
    <property type="evidence" value="ECO:0007669"/>
    <property type="project" value="UniProtKB-KW"/>
</dbReference>
<dbReference type="RefSeq" id="WP_243389561.1">
    <property type="nucleotide sequence ID" value="NZ_NOXV01000227.1"/>
</dbReference>
<evidence type="ECO:0000256" key="3">
    <source>
        <dbReference type="ARBA" id="ARBA00022692"/>
    </source>
</evidence>
<keyword evidence="11" id="KW-1185">Reference proteome</keyword>
<evidence type="ECO:0000256" key="6">
    <source>
        <dbReference type="ARBA" id="ARBA00023118"/>
    </source>
</evidence>
<dbReference type="GO" id="GO:0005886">
    <property type="term" value="C:plasma membrane"/>
    <property type="evidence" value="ECO:0007669"/>
    <property type="project" value="UniProtKB-SubCell"/>
</dbReference>
<keyword evidence="7 8" id="KW-0472">Membrane</keyword>
<comment type="caution">
    <text evidence="10">The sequence shown here is derived from an EMBL/GenBank/DDBJ whole genome shotgun (WGS) entry which is preliminary data.</text>
</comment>
<gene>
    <name evidence="10" type="ORF">CHU92_06000</name>
</gene>
<keyword evidence="4" id="KW-0547">Nucleotide-binding</keyword>
<keyword evidence="2" id="KW-1003">Cell membrane</keyword>
<keyword evidence="6" id="KW-0051">Antiviral defense</keyword>
<evidence type="ECO:0000256" key="8">
    <source>
        <dbReference type="SAM" id="Phobius"/>
    </source>
</evidence>
<evidence type="ECO:0000256" key="5">
    <source>
        <dbReference type="ARBA" id="ARBA00022989"/>
    </source>
</evidence>
<organism evidence="10 11">
    <name type="scientific">Flavobacterium cyanobacteriorum</name>
    <dbReference type="NCBI Taxonomy" id="2022802"/>
    <lineage>
        <taxon>Bacteria</taxon>
        <taxon>Pseudomonadati</taxon>
        <taxon>Bacteroidota</taxon>
        <taxon>Flavobacteriia</taxon>
        <taxon>Flavobacteriales</taxon>
        <taxon>Flavobacteriaceae</taxon>
        <taxon>Flavobacterium</taxon>
    </lineage>
</organism>
<feature type="non-terminal residue" evidence="10">
    <location>
        <position position="1"/>
    </location>
</feature>
<evidence type="ECO:0000256" key="7">
    <source>
        <dbReference type="ARBA" id="ARBA00023136"/>
    </source>
</evidence>
<evidence type="ECO:0000256" key="1">
    <source>
        <dbReference type="ARBA" id="ARBA00004236"/>
    </source>
</evidence>
<dbReference type="EMBL" id="NOXV01000227">
    <property type="protein sequence ID" value="OYQ38261.1"/>
    <property type="molecule type" value="Genomic_DNA"/>
</dbReference>